<feature type="signal peptide" evidence="2">
    <location>
        <begin position="1"/>
        <end position="32"/>
    </location>
</feature>
<dbReference type="SUPFAM" id="SSF49299">
    <property type="entry name" value="PKD domain"/>
    <property type="match status" value="1"/>
</dbReference>
<dbReference type="InterPro" id="IPR000601">
    <property type="entry name" value="PKD_dom"/>
</dbReference>
<dbReference type="InterPro" id="IPR011042">
    <property type="entry name" value="6-blade_b-propeller_TolB-like"/>
</dbReference>
<keyword evidence="5" id="KW-1185">Reference proteome</keyword>
<keyword evidence="2" id="KW-0732">Signal</keyword>
<dbReference type="Gene3D" id="2.60.40.10">
    <property type="entry name" value="Immunoglobulins"/>
    <property type="match status" value="1"/>
</dbReference>
<dbReference type="InterPro" id="IPR013783">
    <property type="entry name" value="Ig-like_fold"/>
</dbReference>
<evidence type="ECO:0000313" key="4">
    <source>
        <dbReference type="EMBL" id="GAA3141042.1"/>
    </source>
</evidence>
<dbReference type="PROSITE" id="PS50093">
    <property type="entry name" value="PKD"/>
    <property type="match status" value="1"/>
</dbReference>
<dbReference type="InterPro" id="IPR035986">
    <property type="entry name" value="PKD_dom_sf"/>
</dbReference>
<reference evidence="5" key="1">
    <citation type="journal article" date="2019" name="Int. J. Syst. Evol. Microbiol.">
        <title>The Global Catalogue of Microorganisms (GCM) 10K type strain sequencing project: providing services to taxonomists for standard genome sequencing and annotation.</title>
        <authorList>
            <consortium name="The Broad Institute Genomics Platform"/>
            <consortium name="The Broad Institute Genome Sequencing Center for Infectious Disease"/>
            <person name="Wu L."/>
            <person name="Ma J."/>
        </authorList>
    </citation>
    <scope>NUCLEOTIDE SEQUENCE [LARGE SCALE GENOMIC DNA]</scope>
    <source>
        <strain evidence="5">JCM 9373</strain>
    </source>
</reference>
<evidence type="ECO:0000313" key="5">
    <source>
        <dbReference type="Proteomes" id="UP001500320"/>
    </source>
</evidence>
<dbReference type="Gene3D" id="2.120.10.30">
    <property type="entry name" value="TolB, C-terminal domain"/>
    <property type="match status" value="1"/>
</dbReference>
<evidence type="ECO:0000256" key="2">
    <source>
        <dbReference type="SAM" id="SignalP"/>
    </source>
</evidence>
<organism evidence="4 5">
    <name type="scientific">Planomonospora alba</name>
    <dbReference type="NCBI Taxonomy" id="161354"/>
    <lineage>
        <taxon>Bacteria</taxon>
        <taxon>Bacillati</taxon>
        <taxon>Actinomycetota</taxon>
        <taxon>Actinomycetes</taxon>
        <taxon>Streptosporangiales</taxon>
        <taxon>Streptosporangiaceae</taxon>
        <taxon>Planomonospora</taxon>
    </lineage>
</organism>
<proteinExistence type="predicted"/>
<evidence type="ECO:0000259" key="3">
    <source>
        <dbReference type="PROSITE" id="PS50093"/>
    </source>
</evidence>
<name>A0ABP6NAW6_9ACTN</name>
<feature type="chain" id="PRO_5046178211" description="PKD domain-containing protein" evidence="2">
    <location>
        <begin position="33"/>
        <end position="799"/>
    </location>
</feature>
<comment type="caution">
    <text evidence="4">The sequence shown here is derived from an EMBL/GenBank/DDBJ whole genome shotgun (WGS) entry which is preliminary data.</text>
</comment>
<dbReference type="EMBL" id="BAAAUT010000026">
    <property type="protein sequence ID" value="GAA3141042.1"/>
    <property type="molecule type" value="Genomic_DNA"/>
</dbReference>
<gene>
    <name evidence="4" type="ORF">GCM10010466_35110</name>
</gene>
<dbReference type="Pfam" id="PF22352">
    <property type="entry name" value="K319L-like_PKD"/>
    <property type="match status" value="1"/>
</dbReference>
<dbReference type="SUPFAM" id="SSF63825">
    <property type="entry name" value="YWTD domain"/>
    <property type="match status" value="1"/>
</dbReference>
<evidence type="ECO:0000256" key="1">
    <source>
        <dbReference type="SAM" id="MobiDB-lite"/>
    </source>
</evidence>
<dbReference type="Proteomes" id="UP001500320">
    <property type="component" value="Unassembled WGS sequence"/>
</dbReference>
<dbReference type="RefSeq" id="WP_344860749.1">
    <property type="nucleotide sequence ID" value="NZ_BAAAUT010000026.1"/>
</dbReference>
<feature type="domain" description="PKD" evidence="3">
    <location>
        <begin position="341"/>
        <end position="407"/>
    </location>
</feature>
<feature type="region of interest" description="Disordered" evidence="1">
    <location>
        <begin position="95"/>
        <end position="114"/>
    </location>
</feature>
<sequence>MSRTRTRLAAGSLAAGLLLPLLTAVSAAPATAAAELGAALVRTVDLSALDPPLPDPSGIAYAADRDRLLVVDGEVDEMPVFDGANLFEITRSGTLTDRGLTNPPTKEPVGVSHDPGSGHAFVVDDDQQRVHIFDPGPDGRFATADDVRTWFSTGAFGSTDPEDVAFHPRTGEVFVLEGTDNDIHRVSPGPNGVFDGVAPAGDDVAVEFDVLGLGIRDPEGIGVHPARDTLLVADFTTGRVYELNREIMLVNTIDISASGQTKAAGVAVAPATGDPGRLNLYIVDRGVDNDTDPDENDGKMYEMSVDLPPIPNLAPVPQAGRDVASHLTDPLTLRGAVRDDGGPAPVSVTWSQVSGPGTAAFADATAAATSVSFSATGTYVLRLTASDSALSASDDVAVTVLADGAPIPLNIPVAKAFDDVEQPPTGYVDWLGRSLNIPNAGGTAQTIGLRFDGLDVPPGSTITSASVQFTSARSGSAAASVQVRAVAEDDTPTFATTPGSVGARPRTRASVTWNPPAWSGAGQAGEAQRTAELKTLVQEVVDRPGWARGNAIAFVMTGSGERAAQSHDGGTAPVLHLSYVAGGTPPAQPIAFRAAAHTVGNTTSASVTVPPSVQSGDGMLLFATLNTASAAVTGPTGVIGWTQIADFTTGSARTLVWKKTAVAGDAGGALTLELSPITKIGLQLVAYGGTSSADPVAAVATRSETASTTSHTGPAVEVGEPGGWLVSYWADKSSVTTGWTPPAGVVVRDGVAGSGSGRITALLADSGGAVPAGTAGGLTATTDGSSRAASVSVLLAPER</sequence>
<protein>
    <recommendedName>
        <fullName evidence="3">PKD domain-containing protein</fullName>
    </recommendedName>
</protein>
<accession>A0ABP6NAW6</accession>